<evidence type="ECO:0000313" key="2">
    <source>
        <dbReference type="EMBL" id="OAA63247.1"/>
    </source>
</evidence>
<proteinExistence type="predicted"/>
<gene>
    <name evidence="2" type="ORF">SPI_03410</name>
</gene>
<keyword evidence="3" id="KW-1185">Reference proteome</keyword>
<reference evidence="2 3" key="1">
    <citation type="journal article" date="2016" name="Genome Biol. Evol.">
        <title>Divergent and convergent evolution of fungal pathogenicity.</title>
        <authorList>
            <person name="Shang Y."/>
            <person name="Xiao G."/>
            <person name="Zheng P."/>
            <person name="Cen K."/>
            <person name="Zhan S."/>
            <person name="Wang C."/>
        </authorList>
    </citation>
    <scope>NUCLEOTIDE SEQUENCE [LARGE SCALE GENOMIC DNA]</scope>
    <source>
        <strain evidence="2 3">RCEF 264</strain>
    </source>
</reference>
<dbReference type="OrthoDB" id="5143345at2759"/>
<sequence length="593" mass="66174">MTLTQTTFMTRTETFGEYSRPPSPPPSSPPSLVTYAVDWPPSSDQEEGTGAGVLPSRILCTRSFDLEENVEPTTLPVQPGDDEDWVFQLVPTKSMDQDDSAWLEAIGRFPFENFACVLGQTSCREYYLVGVASSRIQSLRTIGLPLRPLSNSDISAYSWAPGEEQIKMHGVVEATRRSSVAFAKNAAECFLSRHSRGFDSRGLAQCLRGAVDEEHIHLLVLMEWMVLLEGILSAGADIAKDFVKLCRFIGLRLLEHVPSVSTESVNSFIGRTDEAWMAIFRKLLSAKRATCVTALSTEEEMRKEMHRMYLLYTVFKRACGEANNFQQLFDGTRSANENLADLGDLLNIDTESAPRSDTKLAKFLVLGQFDLMLDSEPELSLVYGYVPIGHLRYIALPELQRPENALPLFLSTWGETQVRHPYKWMTSKEGREGYEQMKKRLCQAESGNDMGLCLLALLYYGQVLGRTEGIVTPTHGSFLGDFICHLDDDSGDVQRALWESMALSFRRVATVGAGISQFVLAWLETVELDTVGRKLPDSPAGCIADGFWQSRLLGHSHEATCERMQRGVRELLYAGGALLDYLNKGEERLGNEQ</sequence>
<accession>A0A167W2A8</accession>
<evidence type="ECO:0000256" key="1">
    <source>
        <dbReference type="SAM" id="MobiDB-lite"/>
    </source>
</evidence>
<comment type="caution">
    <text evidence="2">The sequence shown here is derived from an EMBL/GenBank/DDBJ whole genome shotgun (WGS) entry which is preliminary data.</text>
</comment>
<feature type="region of interest" description="Disordered" evidence="1">
    <location>
        <begin position="1"/>
        <end position="51"/>
    </location>
</feature>
<name>A0A167W2A8_9HYPO</name>
<dbReference type="Proteomes" id="UP000076874">
    <property type="component" value="Unassembled WGS sequence"/>
</dbReference>
<protein>
    <submittedName>
        <fullName evidence="2">Uncharacterized protein</fullName>
    </submittedName>
</protein>
<dbReference type="AlphaFoldDB" id="A0A167W2A8"/>
<evidence type="ECO:0000313" key="3">
    <source>
        <dbReference type="Proteomes" id="UP000076874"/>
    </source>
</evidence>
<feature type="compositionally biased region" description="Low complexity" evidence="1">
    <location>
        <begin position="1"/>
        <end position="13"/>
    </location>
</feature>
<dbReference type="EMBL" id="AZHD01000005">
    <property type="protein sequence ID" value="OAA63247.1"/>
    <property type="molecule type" value="Genomic_DNA"/>
</dbReference>
<organism evidence="2 3">
    <name type="scientific">Niveomyces insectorum RCEF 264</name>
    <dbReference type="NCBI Taxonomy" id="1081102"/>
    <lineage>
        <taxon>Eukaryota</taxon>
        <taxon>Fungi</taxon>
        <taxon>Dikarya</taxon>
        <taxon>Ascomycota</taxon>
        <taxon>Pezizomycotina</taxon>
        <taxon>Sordariomycetes</taxon>
        <taxon>Hypocreomycetidae</taxon>
        <taxon>Hypocreales</taxon>
        <taxon>Cordycipitaceae</taxon>
        <taxon>Niveomyces</taxon>
    </lineage>
</organism>